<accession>A0A1T4NVP4</accession>
<dbReference type="EMBL" id="FUXE01000012">
    <property type="protein sequence ID" value="SJZ83281.1"/>
    <property type="molecule type" value="Genomic_DNA"/>
</dbReference>
<dbReference type="Gene3D" id="2.60.120.200">
    <property type="match status" value="1"/>
</dbReference>
<sequence>MKKRILLCLSLLGISVGLLSAQVERTMPQQGTYPALTEQNGTTTQGDPDINFVWDNLSSAKKGVRLFGSTIEDRTTFPSIIHLFSKKLSEITRLAPVTDNNPYKSIVLHCGTYTGSKYIGYVVTIYTYQILPNRFVQIDTNTGEITSIEEYNENSTEYREWPTMYELAYDHTTQKCWGFGRSKRTDKAVSAIYTIDTNTGAFSFVQDLEVYVFAAAYNLDGKLYAIVGKANAEGNYVGSEIVELNPNDNFKEVANSRKEIKKDGNPIVPNYTHTADFDHTTGDLYWMASDKSSYQYGIKIDPVTGASTTLGLIGFGDVVSALYIPYETAETRKAPARVENLQATYKDGKPNQAIVTWTNPTKTWDKETLASISKVTVARDSRDNVVASLSGANQPGTQSQWLDVNATQGIHTYYVTAFNDKKGVVDSIRCYIGEDIPGVVENISNVKTAPTTLWVSWSAPSKGAHDGWIDPSKVTYTVVRMPDKKIVAENLTEKSFTDNTLGEVMRYSYVIIPKNNIGKGVPAESEKILAGTAYSVPYKTDFATQEEVDSWSVVDANNDGNRFSYSGGGFQDFERMALDPAGYEKAADDWLFSPNINLRAGRRYEITIQPQIELANSIHSFSINIGKEAKPEAQKEIEKFEDYTVPTPGLIKKEVVTVDITEDASYNIGIHCTSIGSMDTRDLFSVQGVSIKELYKKDLSVEDFNILELINDQENKVVIKVYNEGSEDQSAYTVRLLQMVGDKANVLAETNEVPLVKSKESVECTLKYRPTQEGKTVLAAEVILEDDGDMSNNRSKGVEVKILPAGTVPWSHLVTSESISHQTTLPMSFSRQYSVGQTTYYAEEIGLNEDATITRLAYDYINGIASDDDVDVKIYLANVDRKDLTGLTVAEACMKPEDMVLVYDGQIGIKEGTNRMEFNFDTPFEYKKDKHLCVQVWKDGTTSESYPAQFVIFDQGSGVLRSMRYMSRNPLSPENPSAQATLLLDWVPQLRLAIKTKTGVQEVVVGSSIAYNATTKMLQFGDFKAKAIRVYDVKGQLLLQKSVPAGSDGVVLDLESGVYVVTAQGVDGSVVNTKINVIQ</sequence>
<feature type="chain" id="PRO_5010573496" evidence="1">
    <location>
        <begin position="22"/>
        <end position="1079"/>
    </location>
</feature>
<evidence type="ECO:0000259" key="2">
    <source>
        <dbReference type="PROSITE" id="PS50853"/>
    </source>
</evidence>
<dbReference type="InterPro" id="IPR003961">
    <property type="entry name" value="FN3_dom"/>
</dbReference>
<dbReference type="STRING" id="29524.SAMN02745171_01252"/>
<organism evidence="3 4">
    <name type="scientific">Porphyromonas circumdentaria</name>
    <dbReference type="NCBI Taxonomy" id="29524"/>
    <lineage>
        <taxon>Bacteria</taxon>
        <taxon>Pseudomonadati</taxon>
        <taxon>Bacteroidota</taxon>
        <taxon>Bacteroidia</taxon>
        <taxon>Bacteroidales</taxon>
        <taxon>Porphyromonadaceae</taxon>
        <taxon>Porphyromonas</taxon>
    </lineage>
</organism>
<dbReference type="SUPFAM" id="SSF49265">
    <property type="entry name" value="Fibronectin type III"/>
    <property type="match status" value="1"/>
</dbReference>
<keyword evidence="1" id="KW-0732">Signal</keyword>
<name>A0A1T4NVP4_9PORP</name>
<evidence type="ECO:0000313" key="3">
    <source>
        <dbReference type="EMBL" id="SJZ83281.1"/>
    </source>
</evidence>
<keyword evidence="4" id="KW-1185">Reference proteome</keyword>
<evidence type="ECO:0000256" key="1">
    <source>
        <dbReference type="SAM" id="SignalP"/>
    </source>
</evidence>
<protein>
    <submittedName>
        <fullName evidence="3">Por secretion system C-terminal sorting domain-containing protein</fullName>
    </submittedName>
</protein>
<feature type="signal peptide" evidence="1">
    <location>
        <begin position="1"/>
        <end position="21"/>
    </location>
</feature>
<evidence type="ECO:0000313" key="4">
    <source>
        <dbReference type="Proteomes" id="UP000190121"/>
    </source>
</evidence>
<dbReference type="Proteomes" id="UP000190121">
    <property type="component" value="Unassembled WGS sequence"/>
</dbReference>
<feature type="domain" description="Fibronectin type-III" evidence="2">
    <location>
        <begin position="436"/>
        <end position="535"/>
    </location>
</feature>
<dbReference type="AlphaFoldDB" id="A0A1T4NVP4"/>
<reference evidence="4" key="1">
    <citation type="submission" date="2017-02" db="EMBL/GenBank/DDBJ databases">
        <authorList>
            <person name="Varghese N."/>
            <person name="Submissions S."/>
        </authorList>
    </citation>
    <scope>NUCLEOTIDE SEQUENCE [LARGE SCALE GENOMIC DNA]</scope>
    <source>
        <strain evidence="4">ATCC 51356</strain>
    </source>
</reference>
<gene>
    <name evidence="3" type="ORF">SAMN02745171_01252</name>
</gene>
<proteinExistence type="predicted"/>
<dbReference type="InterPro" id="IPR036116">
    <property type="entry name" value="FN3_sf"/>
</dbReference>
<dbReference type="PROSITE" id="PS50853">
    <property type="entry name" value="FN3"/>
    <property type="match status" value="1"/>
</dbReference>